<evidence type="ECO:0000259" key="2">
    <source>
        <dbReference type="Pfam" id="PF03184"/>
    </source>
</evidence>
<reference evidence="3 4" key="1">
    <citation type="journal article" date="2013" name="PLoS Genet.">
        <title>Comparative genome structure, secondary metabolite, and effector coding capacity across Cochliobolus pathogens.</title>
        <authorList>
            <person name="Condon B.J."/>
            <person name="Leng Y."/>
            <person name="Wu D."/>
            <person name="Bushley K.E."/>
            <person name="Ohm R.A."/>
            <person name="Otillar R."/>
            <person name="Martin J."/>
            <person name="Schackwitz W."/>
            <person name="Grimwood J."/>
            <person name="MohdZainudin N."/>
            <person name="Xue C."/>
            <person name="Wang R."/>
            <person name="Manning V.A."/>
            <person name="Dhillon B."/>
            <person name="Tu Z.J."/>
            <person name="Steffenson B.J."/>
            <person name="Salamov A."/>
            <person name="Sun H."/>
            <person name="Lowry S."/>
            <person name="LaButti K."/>
            <person name="Han J."/>
            <person name="Copeland A."/>
            <person name="Lindquist E."/>
            <person name="Barry K."/>
            <person name="Schmutz J."/>
            <person name="Baker S.E."/>
            <person name="Ciuffetti L.M."/>
            <person name="Grigoriev I.V."/>
            <person name="Zhong S."/>
            <person name="Turgeon B.G."/>
        </authorList>
    </citation>
    <scope>NUCLEOTIDE SEQUENCE [LARGE SCALE GENOMIC DNA]</scope>
    <source>
        <strain evidence="3 4">FI3</strain>
    </source>
</reference>
<dbReference type="InterPro" id="IPR004875">
    <property type="entry name" value="DDE_SF_endonuclease_dom"/>
</dbReference>
<gene>
    <name evidence="3" type="ORF">COCVIDRAFT_31827</name>
</gene>
<feature type="compositionally biased region" description="Acidic residues" evidence="1">
    <location>
        <begin position="418"/>
        <end position="427"/>
    </location>
</feature>
<proteinExistence type="predicted"/>
<dbReference type="InterPro" id="IPR050863">
    <property type="entry name" value="CenT-Element_Derived"/>
</dbReference>
<keyword evidence="4" id="KW-1185">Reference proteome</keyword>
<feature type="region of interest" description="Disordered" evidence="1">
    <location>
        <begin position="407"/>
        <end position="433"/>
    </location>
</feature>
<dbReference type="PANTHER" id="PTHR19303">
    <property type="entry name" value="TRANSPOSON"/>
    <property type="match status" value="1"/>
</dbReference>
<evidence type="ECO:0000256" key="1">
    <source>
        <dbReference type="SAM" id="MobiDB-lite"/>
    </source>
</evidence>
<dbReference type="GO" id="GO:0005634">
    <property type="term" value="C:nucleus"/>
    <property type="evidence" value="ECO:0007669"/>
    <property type="project" value="TreeGrafter"/>
</dbReference>
<dbReference type="GO" id="GO:0003677">
    <property type="term" value="F:DNA binding"/>
    <property type="evidence" value="ECO:0007669"/>
    <property type="project" value="TreeGrafter"/>
</dbReference>
<evidence type="ECO:0000313" key="3">
    <source>
        <dbReference type="EMBL" id="EUN20858.1"/>
    </source>
</evidence>
<sequence length="454" mass="52530">MIIVKGKSILDYWATDLPDDYFINTTSSGYSTDLTAFHWIQHFEKQTKARTKGLWRLLLLDGHGSHDTREFLEYCELHRILAVALPPHTTHLLQPLDVGCFQPLKWYHGKTLDWAARTGAREITKDDFFATLDEIRRQTFTYNTIRSGWRRTGLAPWAPEVVLATIRLMEVPRVDLQPAEVYRDNAGAPQDLQDWRTPRTTRILNNQLTELQQRLWEDYDVDDDLLSALDTTYKGALAMAQATQGLAKALQQTKAAEIARAERRERAVHRRRLNEGGPLYAKDARRMVIEREQDELMEIQRKLQERNLKFTKRLIAALKLSTIRRLGLRQYDISSIKESAQSSWCLINSRSIAERWHRSIVHDPTGAAWLGLAARQPYDPYTIYIATRDTTALKVRQQQEKAQAEEVAMFDTQQTSEQDAESSEESSVDYSSPLSRFYNDDLLDEHHSDKVRDL</sequence>
<dbReference type="EMBL" id="KI968881">
    <property type="protein sequence ID" value="EUN20858.1"/>
    <property type="molecule type" value="Genomic_DNA"/>
</dbReference>
<organism evidence="3 4">
    <name type="scientific">Bipolaris victoriae (strain FI3)</name>
    <name type="common">Victoria blight of oats agent</name>
    <name type="synonym">Cochliobolus victoriae</name>
    <dbReference type="NCBI Taxonomy" id="930091"/>
    <lineage>
        <taxon>Eukaryota</taxon>
        <taxon>Fungi</taxon>
        <taxon>Dikarya</taxon>
        <taxon>Ascomycota</taxon>
        <taxon>Pezizomycotina</taxon>
        <taxon>Dothideomycetes</taxon>
        <taxon>Pleosporomycetidae</taxon>
        <taxon>Pleosporales</taxon>
        <taxon>Pleosporineae</taxon>
        <taxon>Pleosporaceae</taxon>
        <taxon>Bipolaris</taxon>
    </lineage>
</organism>
<dbReference type="Pfam" id="PF03184">
    <property type="entry name" value="DDE_1"/>
    <property type="match status" value="1"/>
</dbReference>
<dbReference type="RefSeq" id="XP_014550432.1">
    <property type="nucleotide sequence ID" value="XM_014694946.1"/>
</dbReference>
<evidence type="ECO:0000313" key="4">
    <source>
        <dbReference type="Proteomes" id="UP000054337"/>
    </source>
</evidence>
<dbReference type="Proteomes" id="UP000054337">
    <property type="component" value="Unassembled WGS sequence"/>
</dbReference>
<protein>
    <recommendedName>
        <fullName evidence="2">DDE-1 domain-containing protein</fullName>
    </recommendedName>
</protein>
<accession>W7DRJ1</accession>
<dbReference type="AlphaFoldDB" id="W7DRJ1"/>
<dbReference type="OrthoDB" id="5425161at2759"/>
<dbReference type="PANTHER" id="PTHR19303:SF74">
    <property type="entry name" value="POGO TRANSPOSABLE ELEMENT WITH KRAB DOMAIN"/>
    <property type="match status" value="1"/>
</dbReference>
<name>W7DRJ1_BIPV3</name>
<dbReference type="GeneID" id="26254889"/>
<feature type="domain" description="DDE-1" evidence="2">
    <location>
        <begin position="1"/>
        <end position="115"/>
    </location>
</feature>
<dbReference type="HOGENOM" id="CLU_602656_0_0_1"/>